<dbReference type="CDD" id="cd18791">
    <property type="entry name" value="SF2_C_RHA"/>
    <property type="match status" value="1"/>
</dbReference>
<dbReference type="InterPro" id="IPR001650">
    <property type="entry name" value="Helicase_C-like"/>
</dbReference>
<dbReference type="InterPro" id="IPR048333">
    <property type="entry name" value="HA2_WH"/>
</dbReference>
<dbReference type="EC" id="3.6.4.13" evidence="2"/>
<feature type="compositionally biased region" description="Acidic residues" evidence="8">
    <location>
        <begin position="451"/>
        <end position="467"/>
    </location>
</feature>
<dbReference type="Proteomes" id="UP000077671">
    <property type="component" value="Unassembled WGS sequence"/>
</dbReference>
<evidence type="ECO:0000256" key="6">
    <source>
        <dbReference type="ARBA" id="ARBA00022840"/>
    </source>
</evidence>
<evidence type="ECO:0000256" key="8">
    <source>
        <dbReference type="SAM" id="MobiDB-lite"/>
    </source>
</evidence>
<dbReference type="Gene3D" id="1.20.120.1080">
    <property type="match status" value="1"/>
</dbReference>
<comment type="catalytic activity">
    <reaction evidence="7">
        <text>ATP + H2O = ADP + phosphate + H(+)</text>
        <dbReference type="Rhea" id="RHEA:13065"/>
        <dbReference type="ChEBI" id="CHEBI:15377"/>
        <dbReference type="ChEBI" id="CHEBI:15378"/>
        <dbReference type="ChEBI" id="CHEBI:30616"/>
        <dbReference type="ChEBI" id="CHEBI:43474"/>
        <dbReference type="ChEBI" id="CHEBI:456216"/>
        <dbReference type="EC" id="3.6.4.13"/>
    </reaction>
</comment>
<evidence type="ECO:0000313" key="12">
    <source>
        <dbReference type="EMBL" id="KAE8260793.1"/>
    </source>
</evidence>
<dbReference type="InterPro" id="IPR002464">
    <property type="entry name" value="DNA/RNA_helicase_DEAH_CS"/>
</dbReference>
<dbReference type="PROSITE" id="PS00690">
    <property type="entry name" value="DEAH_ATP_HELICASE"/>
    <property type="match status" value="1"/>
</dbReference>
<feature type="compositionally biased region" description="Gly residues" evidence="8">
    <location>
        <begin position="902"/>
        <end position="924"/>
    </location>
</feature>
<dbReference type="SMART" id="SM00487">
    <property type="entry name" value="DEXDc"/>
    <property type="match status" value="1"/>
</dbReference>
<dbReference type="PROSITE" id="PS51192">
    <property type="entry name" value="HELICASE_ATP_BIND_1"/>
    <property type="match status" value="1"/>
</dbReference>
<evidence type="ECO:0000259" key="10">
    <source>
        <dbReference type="PROSITE" id="PS51194"/>
    </source>
</evidence>
<keyword evidence="4" id="KW-0378">Hydrolase</keyword>
<evidence type="ECO:0000256" key="1">
    <source>
        <dbReference type="ARBA" id="ARBA00008792"/>
    </source>
</evidence>
<evidence type="ECO:0000256" key="4">
    <source>
        <dbReference type="ARBA" id="ARBA00022801"/>
    </source>
</evidence>
<dbReference type="Gene3D" id="3.40.50.300">
    <property type="entry name" value="P-loop containing nucleotide triphosphate hydrolases"/>
    <property type="match status" value="2"/>
</dbReference>
<evidence type="ECO:0000256" key="5">
    <source>
        <dbReference type="ARBA" id="ARBA00022806"/>
    </source>
</evidence>
<proteinExistence type="inferred from homology"/>
<dbReference type="InterPro" id="IPR027417">
    <property type="entry name" value="P-loop_NTPase"/>
</dbReference>
<evidence type="ECO:0000256" key="2">
    <source>
        <dbReference type="ARBA" id="ARBA00012552"/>
    </source>
</evidence>
<evidence type="ECO:0000256" key="7">
    <source>
        <dbReference type="ARBA" id="ARBA00047984"/>
    </source>
</evidence>
<dbReference type="PANTHER" id="PTHR18934:SF99">
    <property type="entry name" value="ATP-DEPENDENT RNA HELICASE DHX37-RELATED"/>
    <property type="match status" value="1"/>
</dbReference>
<name>A0A177UIH3_9BASI</name>
<dbReference type="GO" id="GO:0005730">
    <property type="term" value="C:nucleolus"/>
    <property type="evidence" value="ECO:0007669"/>
    <property type="project" value="TreeGrafter"/>
</dbReference>
<comment type="similarity">
    <text evidence="1">Belongs to the DEAD box helicase family. DEAH subfamily.</text>
</comment>
<dbReference type="GO" id="GO:1990904">
    <property type="term" value="C:ribonucleoprotein complex"/>
    <property type="evidence" value="ECO:0007669"/>
    <property type="project" value="UniProtKB-ARBA"/>
</dbReference>
<reference evidence="12" key="1">
    <citation type="submission" date="2016-04" db="EMBL/GenBank/DDBJ databases">
        <authorList>
            <person name="Nguyen H.D."/>
            <person name="Kesanakurti P."/>
            <person name="Cullis J."/>
            <person name="Levesque C.A."/>
            <person name="Hambleton S."/>
        </authorList>
    </citation>
    <scope>NUCLEOTIDE SEQUENCE</scope>
    <source>
        <strain evidence="12">DAOMC 238032</strain>
    </source>
</reference>
<dbReference type="Pfam" id="PF07717">
    <property type="entry name" value="OB_NTP_bind"/>
    <property type="match status" value="1"/>
</dbReference>
<evidence type="ECO:0000313" key="13">
    <source>
        <dbReference type="Proteomes" id="UP000077671"/>
    </source>
</evidence>
<dbReference type="PROSITE" id="PS51194">
    <property type="entry name" value="HELICASE_CTER"/>
    <property type="match status" value="1"/>
</dbReference>
<dbReference type="GO" id="GO:0003724">
    <property type="term" value="F:RNA helicase activity"/>
    <property type="evidence" value="ECO:0007669"/>
    <property type="project" value="UniProtKB-EC"/>
</dbReference>
<keyword evidence="3" id="KW-0547">Nucleotide-binding</keyword>
<dbReference type="SMART" id="SM00490">
    <property type="entry name" value="HELICc"/>
    <property type="match status" value="1"/>
</dbReference>
<dbReference type="GO" id="GO:0000462">
    <property type="term" value="P:maturation of SSU-rRNA from tricistronic rRNA transcript (SSU-rRNA, 5.8S rRNA, LSU-rRNA)"/>
    <property type="evidence" value="ECO:0007669"/>
    <property type="project" value="TreeGrafter"/>
</dbReference>
<dbReference type="FunFam" id="3.40.50.300:FF:000145">
    <property type="entry name" value="probable ATP-dependent RNA helicase DHX40"/>
    <property type="match status" value="1"/>
</dbReference>
<accession>A0A177UIH3</accession>
<dbReference type="Pfam" id="PF21010">
    <property type="entry name" value="HA2_C"/>
    <property type="match status" value="1"/>
</dbReference>
<organism evidence="12 13">
    <name type="scientific">Tilletia caries</name>
    <name type="common">wheat bunt fungus</name>
    <dbReference type="NCBI Taxonomy" id="13290"/>
    <lineage>
        <taxon>Eukaryota</taxon>
        <taxon>Fungi</taxon>
        <taxon>Dikarya</taxon>
        <taxon>Basidiomycota</taxon>
        <taxon>Ustilaginomycotina</taxon>
        <taxon>Exobasidiomycetes</taxon>
        <taxon>Tilletiales</taxon>
        <taxon>Tilletiaceae</taxon>
        <taxon>Tilletia</taxon>
    </lineage>
</organism>
<reference evidence="12" key="2">
    <citation type="journal article" date="2019" name="IMA Fungus">
        <title>Genome sequencing and comparison of five Tilletia species to identify candidate genes for the detection of regulated species infecting wheat.</title>
        <authorList>
            <person name="Nguyen H.D.T."/>
            <person name="Sultana T."/>
            <person name="Kesanakurti P."/>
            <person name="Hambleton S."/>
        </authorList>
    </citation>
    <scope>NUCLEOTIDE SEQUENCE</scope>
    <source>
        <strain evidence="12">DAOMC 238032</strain>
    </source>
</reference>
<evidence type="ECO:0000313" key="14">
    <source>
        <dbReference type="Proteomes" id="UP000836402"/>
    </source>
</evidence>
<keyword evidence="5" id="KW-0347">Helicase</keyword>
<dbReference type="InterPro" id="IPR014001">
    <property type="entry name" value="Helicase_ATP-bd"/>
</dbReference>
<dbReference type="SUPFAM" id="SSF52540">
    <property type="entry name" value="P-loop containing nucleoside triphosphate hydrolases"/>
    <property type="match status" value="2"/>
</dbReference>
<evidence type="ECO:0000256" key="3">
    <source>
        <dbReference type="ARBA" id="ARBA00022741"/>
    </source>
</evidence>
<dbReference type="AlphaFoldDB" id="A0A177UIH3"/>
<feature type="domain" description="Helicase C-terminal" evidence="10">
    <location>
        <begin position="474"/>
        <end position="645"/>
    </location>
</feature>
<dbReference type="InterPro" id="IPR007502">
    <property type="entry name" value="Helicase-assoc_dom"/>
</dbReference>
<dbReference type="EMBL" id="CAJHJG010002226">
    <property type="protein sequence ID" value="CAD6918917.1"/>
    <property type="molecule type" value="Genomic_DNA"/>
</dbReference>
<feature type="domain" description="Helicase ATP-binding" evidence="9">
    <location>
        <begin position="78"/>
        <end position="337"/>
    </location>
</feature>
<dbReference type="SMART" id="SM00847">
    <property type="entry name" value="HA2"/>
    <property type="match status" value="1"/>
</dbReference>
<dbReference type="GO" id="GO:0003723">
    <property type="term" value="F:RNA binding"/>
    <property type="evidence" value="ECO:0007669"/>
    <property type="project" value="TreeGrafter"/>
</dbReference>
<evidence type="ECO:0000259" key="9">
    <source>
        <dbReference type="PROSITE" id="PS51192"/>
    </source>
</evidence>
<comment type="caution">
    <text evidence="12">The sequence shown here is derived from an EMBL/GenBank/DDBJ whole genome shotgun (WGS) entry which is preliminary data.</text>
</comment>
<feature type="region of interest" description="Disordered" evidence="8">
    <location>
        <begin position="431"/>
        <end position="475"/>
    </location>
</feature>
<keyword evidence="6" id="KW-0067">ATP-binding</keyword>
<keyword evidence="14" id="KW-1185">Reference proteome</keyword>
<dbReference type="GO" id="GO:0005524">
    <property type="term" value="F:ATP binding"/>
    <property type="evidence" value="ECO:0007669"/>
    <property type="project" value="UniProtKB-KW"/>
</dbReference>
<dbReference type="InterPro" id="IPR011709">
    <property type="entry name" value="DEAD-box_helicase_OB_fold"/>
</dbReference>
<dbReference type="Pfam" id="PF04408">
    <property type="entry name" value="WHD_HA2"/>
    <property type="match status" value="1"/>
</dbReference>
<dbReference type="EMBL" id="LWDD02000445">
    <property type="protein sequence ID" value="KAE8260793.1"/>
    <property type="molecule type" value="Genomic_DNA"/>
</dbReference>
<dbReference type="GO" id="GO:0016787">
    <property type="term" value="F:hydrolase activity"/>
    <property type="evidence" value="ECO:0007669"/>
    <property type="project" value="UniProtKB-KW"/>
</dbReference>
<dbReference type="Proteomes" id="UP000836402">
    <property type="component" value="Unassembled WGS sequence"/>
</dbReference>
<dbReference type="PANTHER" id="PTHR18934">
    <property type="entry name" value="ATP-DEPENDENT RNA HELICASE"/>
    <property type="match status" value="1"/>
</dbReference>
<feature type="region of interest" description="Disordered" evidence="8">
    <location>
        <begin position="1"/>
        <end position="56"/>
    </location>
</feature>
<sequence>MPAPTVNGSSKKRKADNAVGDHGSNGKKQKKKKARNSKYKNAPGILPQPQPQSQRNVDPDILKARAALPVAAGKDAIVAALRQHDTIIVLGETGSGKTTQIPQFLFEAGFANHKDGGTNANKNRQKLIGVTQPRRVAATSLASRVAAEMGCTDPAKLPLRSHAMAAKAKGQNNKAPALVGYSIRFDDRSGPETRIKFMTDGWILREMVGPSLLASKRAEKQALITANGKNKEKGKDKEEGAVDTSFSEMSSLLLSYAVIIIDEAHERTLDTDLILGLAKRIQARRKVLRSQWLKDHQADPNHPLARVTELKLVIMSATLDARAFSNFFASTPPVLSAASSSSSQSSSSPAPILYVEGRQHPVTLYHTPAPLQDWTDAALRTILQIHTSKPAPGDILVFLTGQEDIEKMAASLRTVAEWIPDWLETRGRLAGTNGIENGASLEAEKDGQSSSEEESSESEEESSEETAEQSNINPIDRIISNGLSKKHLLNGSSSSRPSTKLASHHVALNPSGVPTELLIAPIYAALGSSATIPVFAPTPPTARKVVLATNIAETSVTIPGIVYVIDCGFAKEKTYSPESGIEILRAVPISQGAARQRMGRAGRLKPGECYRLYTSDAFESLDEVATPEILKTDLSSAALQLYAAQLDPFSFDWMDAPEMGSLQAALLALVQLGAVSIPDTARGTENGLVARITPLGRRMAALPLSPVYARTLIAASERGGPAVARQARDLVALLSVDRSVFVDASGMAHGGDKKKAGVASTMDVEEAREEALARRMRAGLIHRSGDHATALNVLYAYLEVLESGGGSGSGGRFKGAQHAAAAASVRAWCHANYVHEKTVRNVLHVRAQLRTLCRQNGIACDDDEEGEEEGGKKKEGKKGMNGHANGHASGHANGKGKSMNGNGNGHMNGNGNGHMNGNGNGNGNGHKANGAEVDDTTSDSSASPDHLAQSDEEDDDDTTTGSSSRGLYVTRKSISSMSGANGVRSGWKEERYEALREILCEGRLGNIAFRQTDGSYKRIGKGQTFKIHPSSALHGRGASAIFFEELVHTTQHFARTVSAIEPVWAQTAGGGGGEK</sequence>
<feature type="region of interest" description="Disordered" evidence="8">
    <location>
        <begin position="861"/>
        <end position="967"/>
    </location>
</feature>
<protein>
    <recommendedName>
        <fullName evidence="2">RNA helicase</fullName>
        <ecNumber evidence="2">3.6.4.13</ecNumber>
    </recommendedName>
</protein>
<feature type="compositionally biased region" description="Basic residues" evidence="8">
    <location>
        <begin position="25"/>
        <end position="38"/>
    </location>
</feature>
<gene>
    <name evidence="12" type="ORF">A4X03_0g3695</name>
    <name evidence="11" type="ORF">JKIAZH3_G7249</name>
</gene>
<evidence type="ECO:0000313" key="11">
    <source>
        <dbReference type="EMBL" id="CAD6918917.1"/>
    </source>
</evidence>
<dbReference type="Pfam" id="PF00271">
    <property type="entry name" value="Helicase_C"/>
    <property type="match status" value="1"/>
</dbReference>
<reference evidence="11" key="3">
    <citation type="submission" date="2020-10" db="EMBL/GenBank/DDBJ databases">
        <authorList>
            <person name="Sedaghatjoo S."/>
        </authorList>
    </citation>
    <scope>NUCLEOTIDE SEQUENCE</scope>
    <source>
        <strain evidence="11">AZH3</strain>
    </source>
</reference>